<evidence type="ECO:0000256" key="8">
    <source>
        <dbReference type="SAM" id="MobiDB-lite"/>
    </source>
</evidence>
<dbReference type="GO" id="GO:0008017">
    <property type="term" value="F:microtubule binding"/>
    <property type="evidence" value="ECO:0007669"/>
    <property type="project" value="TreeGrafter"/>
</dbReference>
<protein>
    <submittedName>
        <fullName evidence="10">Putative mucin-19</fullName>
    </submittedName>
</protein>
<feature type="compositionally biased region" description="Low complexity" evidence="8">
    <location>
        <begin position="1178"/>
        <end position="1192"/>
    </location>
</feature>
<evidence type="ECO:0000256" key="5">
    <source>
        <dbReference type="ARBA" id="ARBA00022989"/>
    </source>
</evidence>
<proteinExistence type="predicted"/>
<evidence type="ECO:0000313" key="10">
    <source>
        <dbReference type="EMBL" id="MBW64638.1"/>
    </source>
</evidence>
<dbReference type="EMBL" id="GGFL01000460">
    <property type="protein sequence ID" value="MBW64638.1"/>
    <property type="molecule type" value="Transcribed_RNA"/>
</dbReference>
<feature type="compositionally biased region" description="Acidic residues" evidence="8">
    <location>
        <begin position="1073"/>
        <end position="1087"/>
    </location>
</feature>
<evidence type="ECO:0000256" key="1">
    <source>
        <dbReference type="ARBA" id="ARBA00004232"/>
    </source>
</evidence>
<accession>A0A2M4CIA3</accession>
<feature type="compositionally biased region" description="Basic residues" evidence="8">
    <location>
        <begin position="399"/>
        <end position="409"/>
    </location>
</feature>
<feature type="region of interest" description="Disordered" evidence="8">
    <location>
        <begin position="586"/>
        <end position="627"/>
    </location>
</feature>
<feature type="region of interest" description="Disordered" evidence="8">
    <location>
        <begin position="527"/>
        <end position="567"/>
    </location>
</feature>
<dbReference type="VEuPathDB" id="VectorBase:ADAC002415"/>
<keyword evidence="7" id="KW-0539">Nucleus</keyword>
<feature type="region of interest" description="Disordered" evidence="8">
    <location>
        <begin position="34"/>
        <end position="141"/>
    </location>
</feature>
<evidence type="ECO:0000256" key="7">
    <source>
        <dbReference type="ARBA" id="ARBA00023242"/>
    </source>
</evidence>
<feature type="signal peptide" evidence="9">
    <location>
        <begin position="1"/>
        <end position="21"/>
    </location>
</feature>
<dbReference type="PANTHER" id="PTHR13289">
    <property type="entry name" value="PROTEIN PHOSPHATASE 1-BINDING PROTEIN BIFOCAL"/>
    <property type="match status" value="1"/>
</dbReference>
<feature type="compositionally biased region" description="Low complexity" evidence="8">
    <location>
        <begin position="832"/>
        <end position="845"/>
    </location>
</feature>
<reference evidence="10" key="1">
    <citation type="submission" date="2018-01" db="EMBL/GenBank/DDBJ databases">
        <title>An insight into the sialome of Amazonian anophelines.</title>
        <authorList>
            <person name="Ribeiro J.M."/>
            <person name="Scarpassa V."/>
            <person name="Calvo E."/>
        </authorList>
    </citation>
    <scope>NUCLEOTIDE SEQUENCE</scope>
</reference>
<dbReference type="GO" id="GO:0031965">
    <property type="term" value="C:nuclear membrane"/>
    <property type="evidence" value="ECO:0007669"/>
    <property type="project" value="UniProtKB-SubCell"/>
</dbReference>
<dbReference type="GO" id="GO:0030867">
    <property type="term" value="C:rough endoplasmic reticulum membrane"/>
    <property type="evidence" value="ECO:0007669"/>
    <property type="project" value="UniProtKB-SubCell"/>
</dbReference>
<feature type="compositionally biased region" description="Low complexity" evidence="8">
    <location>
        <begin position="1631"/>
        <end position="1643"/>
    </location>
</feature>
<feature type="region of interest" description="Disordered" evidence="8">
    <location>
        <begin position="1611"/>
        <end position="1653"/>
    </location>
</feature>
<keyword evidence="4" id="KW-0256">Endoplasmic reticulum</keyword>
<feature type="compositionally biased region" description="Low complexity" evidence="8">
    <location>
        <begin position="1557"/>
        <end position="1596"/>
    </location>
</feature>
<comment type="subcellular location">
    <subcellularLocation>
        <location evidence="1">Nucleus membrane</location>
        <topology evidence="1">Multi-pass membrane protein</topology>
    </subcellularLocation>
    <subcellularLocation>
        <location evidence="2">Rough endoplasmic reticulum membrane</location>
        <topology evidence="2">Multi-pass membrane protein</topology>
    </subcellularLocation>
</comment>
<feature type="compositionally biased region" description="Low complexity" evidence="8">
    <location>
        <begin position="1255"/>
        <end position="1290"/>
    </location>
</feature>
<feature type="region of interest" description="Disordered" evidence="8">
    <location>
        <begin position="335"/>
        <end position="423"/>
    </location>
</feature>
<feature type="compositionally biased region" description="Basic and acidic residues" evidence="8">
    <location>
        <begin position="1045"/>
        <end position="1065"/>
    </location>
</feature>
<feature type="compositionally biased region" description="Acidic residues" evidence="8">
    <location>
        <begin position="1012"/>
        <end position="1026"/>
    </location>
</feature>
<name>A0A2M4CIA3_ANODA</name>
<dbReference type="VEuPathDB" id="VectorBase:ADAR2_004673"/>
<feature type="compositionally biased region" description="Basic residues" evidence="8">
    <location>
        <begin position="603"/>
        <end position="615"/>
    </location>
</feature>
<feature type="compositionally biased region" description="Polar residues" evidence="8">
    <location>
        <begin position="1107"/>
        <end position="1121"/>
    </location>
</feature>
<feature type="compositionally biased region" description="Low complexity" evidence="8">
    <location>
        <begin position="858"/>
        <end position="870"/>
    </location>
</feature>
<feature type="compositionally biased region" description="Low complexity" evidence="8">
    <location>
        <begin position="932"/>
        <end position="946"/>
    </location>
</feature>
<evidence type="ECO:0000256" key="2">
    <source>
        <dbReference type="ARBA" id="ARBA00004269"/>
    </source>
</evidence>
<dbReference type="GO" id="GO:0023041">
    <property type="term" value="P:neuronal signal transduction"/>
    <property type="evidence" value="ECO:0007669"/>
    <property type="project" value="InterPro"/>
</dbReference>
<dbReference type="InterPro" id="IPR019130">
    <property type="entry name" value="Macoilin"/>
</dbReference>
<evidence type="ECO:0000256" key="4">
    <source>
        <dbReference type="ARBA" id="ARBA00022824"/>
    </source>
</evidence>
<feature type="compositionally biased region" description="Polar residues" evidence="8">
    <location>
        <begin position="107"/>
        <end position="125"/>
    </location>
</feature>
<feature type="compositionally biased region" description="Low complexity" evidence="8">
    <location>
        <begin position="363"/>
        <end position="398"/>
    </location>
</feature>
<feature type="region of interest" description="Disordered" evidence="8">
    <location>
        <begin position="905"/>
        <end position="962"/>
    </location>
</feature>
<keyword evidence="6" id="KW-0472">Membrane</keyword>
<feature type="region of interest" description="Disordered" evidence="8">
    <location>
        <begin position="726"/>
        <end position="892"/>
    </location>
</feature>
<feature type="region of interest" description="Disordered" evidence="8">
    <location>
        <begin position="657"/>
        <end position="679"/>
    </location>
</feature>
<feature type="compositionally biased region" description="Polar residues" evidence="8">
    <location>
        <begin position="586"/>
        <end position="595"/>
    </location>
</feature>
<dbReference type="PANTHER" id="PTHR13289:SF3">
    <property type="entry name" value="BIFOCAL, ISOFORM F"/>
    <property type="match status" value="1"/>
</dbReference>
<feature type="compositionally biased region" description="Basic and acidic residues" evidence="8">
    <location>
        <begin position="1237"/>
        <end position="1253"/>
    </location>
</feature>
<dbReference type="GO" id="GO:0006935">
    <property type="term" value="P:chemotaxis"/>
    <property type="evidence" value="ECO:0007669"/>
    <property type="project" value="TreeGrafter"/>
</dbReference>
<evidence type="ECO:0000256" key="3">
    <source>
        <dbReference type="ARBA" id="ARBA00022692"/>
    </source>
</evidence>
<feature type="compositionally biased region" description="Pro residues" evidence="8">
    <location>
        <begin position="732"/>
        <end position="761"/>
    </location>
</feature>
<keyword evidence="5" id="KW-1133">Transmembrane helix</keyword>
<feature type="compositionally biased region" description="Low complexity" evidence="8">
    <location>
        <begin position="788"/>
        <end position="806"/>
    </location>
</feature>
<feature type="compositionally biased region" description="Low complexity" evidence="8">
    <location>
        <begin position="991"/>
        <end position="1002"/>
    </location>
</feature>
<feature type="region of interest" description="Disordered" evidence="8">
    <location>
        <begin position="1492"/>
        <end position="1514"/>
    </location>
</feature>
<sequence length="1704" mass="176496">MLRTLILFLLLLFLLLHNICTYTPAPVVATESVPETTVPASEQQQQHNPNALKSPPEKEDCATVAAGSSPGDGFDIPTTPTGAEDDSQSTTPTSPSTGGGFIATVGVHSTTTFAGATHEPPSTQTDHQHHQSPFRAAGNRSTASESVVVVATGSTGPSAVGIGLHGSVVTQPNSQSLTTTATLPCGNGSQVAARRIFEDAVQIQCSGGVLEQQQQQQGGKPASFATPAVTSQQQQQEKAAATVVAARQEGVAARKMVAATATEEIIVYEKSVIGEERDGIDGVVGLVGDAGEELTYGPGIVQRLRCRFLSLTLRQPVIKQRPSLKGMRRATSLNNLLDEESEDLSEREQSIGSESCGGGGTGAPVSGGQQKKYQTQNYSYQHQQQQQAQQPHYTNGNNHHNHLQHHHHQQQPVGPTVVLQPQLPPGYQKKQQWIPQQQQQQQPTTEEAVVSGKTAVATAPFLRGVQNSYTRASRQVEKKNDYNRYTKHHRGGGGADSVLLKRARSVEALVRYDHKAWERDVTTTSATTATTTTTTTTGTVTPAAGTTVSTPTPALGPASSSSPSDTDSNVIILDEIANPTSTTMLAASPTSVAAEQQQQQQQHNHHHHHLHHHHQGSNGISAPGAPAMNGVGRAGMAVVELLVSDCVTIEEKIINGREKGDPKPKRLTSIIDADERPPPDVVKQTMKIFEANASRRGGGGGRTPPQHASEVAAKVANYRSIIISTAATTVPSSPPPPPPATEKPPITHPKPPLSPKKPPNIKPRTTGSPKHQQATATTVTAKPPPSPKSLEAVNNAKNAAATAASAIHRNGTSNNNLNHHVGGQPGLVTADQQQQQQAAASSLTTPPSPPARTKHGKNNNATAPPAIPAASDDGFISTHDEPERTRTTANVSANGASAVAVAVGLKNGGSGSDHLAGNYENGQNQDTHINGASSASSATPFSALSPSPSPSGICDSPLLHPLTSKLPSLHLATSTPTGVAAAAAAVEGAVTANPANGTTAPTTERRNLEYVTSDEENDDDDDDENDEERRTEYTLNPSESSEEEPATRRQDGVDVRDGGHHHPERQQGNNNSENDDDEEDDDDDEDGAGQANRKVSRTAMENIARAGTTTQFRFNGQTAAKSSYLPGMSSPAPSPAGSSSGKAPAPPIPMSRESLSGGKGAAGNGSSAAIISETPIEVSGTGSATGNVSSSSSGGGGSVGLSAVMASKSDLVGGSSGNGNSGGSVGNVVVGRAPEALTRREIEKNQINREKSGESTSVVNTTNSSSISNSNSGVHNTSGSNSNGSSTNSGKMTVGSAAAAATPGVTLESKSKPETLKPALDSSSSNNSTSSFVAKWGVAGVGTGGATGVSGSPATVTPAAPIVARKKPKPPPSQHQEGSNTMVFNFSDRKDVPDYIENDGVIIRPRPRELPKPGESGFVVLGDLTLETSTDPDDAWAMGPPSPCNGEFANAYIVINGKSSMRNKTSRSNKFKIQFDDSLTSTYEYPSETSLLETNGFDDADSGPESAGAGTFTSDNGLLSHSNKLLSSVPLGSAPFASYTPVKAAIDTSFELGVTRTPSPSAASTASSTGSSSNGSHTTSSNSSHTHSVTSASTGADSAHQPSLFQHIIAATNGNGFGPGHHPQKQLDRPNNNNSLHSNGHNGDSAGIGPLLLNGDTAIPDSTAGGGLLCGGTGEPESIQYLKPASDEQTVNWSQGTRVTDLLF</sequence>
<organism evidence="10">
    <name type="scientific">Anopheles darlingi</name>
    <name type="common">Mosquito</name>
    <dbReference type="NCBI Taxonomy" id="43151"/>
    <lineage>
        <taxon>Eukaryota</taxon>
        <taxon>Metazoa</taxon>
        <taxon>Ecdysozoa</taxon>
        <taxon>Arthropoda</taxon>
        <taxon>Hexapoda</taxon>
        <taxon>Insecta</taxon>
        <taxon>Pterygota</taxon>
        <taxon>Neoptera</taxon>
        <taxon>Endopterygota</taxon>
        <taxon>Diptera</taxon>
        <taxon>Nematocera</taxon>
        <taxon>Culicoidea</taxon>
        <taxon>Culicidae</taxon>
        <taxon>Anophelinae</taxon>
        <taxon>Anopheles</taxon>
    </lineage>
</organism>
<feature type="compositionally biased region" description="Low complexity" evidence="8">
    <location>
        <begin position="1126"/>
        <end position="1143"/>
    </location>
</feature>
<feature type="compositionally biased region" description="Polar residues" evidence="8">
    <location>
        <begin position="920"/>
        <end position="931"/>
    </location>
</feature>
<keyword evidence="3" id="KW-0812">Transmembrane</keyword>
<keyword evidence="9" id="KW-0732">Signal</keyword>
<feature type="compositionally biased region" description="Gly residues" evidence="8">
    <location>
        <begin position="1214"/>
        <end position="1225"/>
    </location>
</feature>
<feature type="compositionally biased region" description="Polar residues" evidence="8">
    <location>
        <begin position="34"/>
        <end position="51"/>
    </location>
</feature>
<feature type="chain" id="PRO_5014831146" evidence="9">
    <location>
        <begin position="22"/>
        <end position="1704"/>
    </location>
</feature>
<feature type="region of interest" description="Disordered" evidence="8">
    <location>
        <begin position="1555"/>
        <end position="1599"/>
    </location>
</feature>
<feature type="region of interest" description="Disordered" evidence="8">
    <location>
        <begin position="991"/>
        <end position="1330"/>
    </location>
</feature>
<dbReference type="VEuPathDB" id="VectorBase:ADAC002754"/>
<evidence type="ECO:0000256" key="9">
    <source>
        <dbReference type="SAM" id="SignalP"/>
    </source>
</evidence>
<evidence type="ECO:0000256" key="6">
    <source>
        <dbReference type="ARBA" id="ARBA00023136"/>
    </source>
</evidence>